<evidence type="ECO:0000313" key="5">
    <source>
        <dbReference type="EMBL" id="ORW19850.1"/>
    </source>
</evidence>
<dbReference type="STRING" id="1782.AWC18_13445"/>
<keyword evidence="6" id="KW-1185">Reference proteome</keyword>
<feature type="binding site" evidence="2">
    <location>
        <position position="104"/>
    </location>
    <ligand>
        <name>Fe cation</name>
        <dbReference type="ChEBI" id="CHEBI:24875"/>
    </ligand>
</feature>
<dbReference type="GO" id="GO:0051213">
    <property type="term" value="F:dioxygenase activity"/>
    <property type="evidence" value="ECO:0007669"/>
    <property type="project" value="UniProtKB-KW"/>
</dbReference>
<keyword evidence="5" id="KW-0223">Dioxygenase</keyword>
<dbReference type="GO" id="GO:0046872">
    <property type="term" value="F:metal ion binding"/>
    <property type="evidence" value="ECO:0007669"/>
    <property type="project" value="UniProtKB-KW"/>
</dbReference>
<dbReference type="RefSeq" id="WP_085139044.1">
    <property type="nucleotide sequence ID" value="NZ_LQPI01000048.1"/>
</dbReference>
<feature type="binding site" evidence="2">
    <location>
        <position position="106"/>
    </location>
    <ligand>
        <name>Fe cation</name>
        <dbReference type="ChEBI" id="CHEBI:24875"/>
    </ligand>
</feature>
<evidence type="ECO:0000256" key="1">
    <source>
        <dbReference type="ARBA" id="ARBA00008416"/>
    </source>
</evidence>
<keyword evidence="2" id="KW-0408">Iron</keyword>
<reference evidence="5 6" key="1">
    <citation type="submission" date="2016-01" db="EMBL/GenBank/DDBJ databases">
        <title>The new phylogeny of the genus Mycobacterium.</title>
        <authorList>
            <person name="Tarcisio F."/>
            <person name="Conor M."/>
            <person name="Antonella G."/>
            <person name="Elisabetta G."/>
            <person name="Giulia F.S."/>
            <person name="Sara T."/>
            <person name="Anna F."/>
            <person name="Clotilde B."/>
            <person name="Roberto B."/>
            <person name="Veronica D.S."/>
            <person name="Fabio R."/>
            <person name="Monica P."/>
            <person name="Olivier J."/>
            <person name="Enrico T."/>
            <person name="Nicola S."/>
        </authorList>
    </citation>
    <scope>NUCLEOTIDE SEQUENCE [LARGE SCALE GENOMIC DNA]</scope>
    <source>
        <strain evidence="5 6">DSM 44164</strain>
    </source>
</reference>
<protein>
    <submittedName>
        <fullName evidence="5">Quercetin 2,3-dioxygenase</fullName>
    </submittedName>
</protein>
<dbReference type="PANTHER" id="PTHR43212:SF3">
    <property type="entry name" value="QUERCETIN 2,3-DIOXYGENASE"/>
    <property type="match status" value="1"/>
</dbReference>
<comment type="similarity">
    <text evidence="1 3">Belongs to the pirin family.</text>
</comment>
<proteinExistence type="inferred from homology"/>
<dbReference type="Pfam" id="PF02678">
    <property type="entry name" value="Pirin"/>
    <property type="match status" value="1"/>
</dbReference>
<dbReference type="Proteomes" id="UP000193108">
    <property type="component" value="Unassembled WGS sequence"/>
</dbReference>
<name>A0A1X1Z9F9_MYCNO</name>
<dbReference type="PANTHER" id="PTHR43212">
    <property type="entry name" value="QUERCETIN 2,3-DIOXYGENASE"/>
    <property type="match status" value="1"/>
</dbReference>
<dbReference type="InterPro" id="IPR014710">
    <property type="entry name" value="RmlC-like_jellyroll"/>
</dbReference>
<dbReference type="InterPro" id="IPR012093">
    <property type="entry name" value="Pirin"/>
</dbReference>
<feature type="binding site" evidence="2">
    <location>
        <position position="60"/>
    </location>
    <ligand>
        <name>Fe cation</name>
        <dbReference type="ChEBI" id="CHEBI:24875"/>
    </ligand>
</feature>
<feature type="binding site" evidence="2">
    <location>
        <position position="62"/>
    </location>
    <ligand>
        <name>Fe cation</name>
        <dbReference type="ChEBI" id="CHEBI:24875"/>
    </ligand>
</feature>
<organism evidence="5 6">
    <name type="scientific">Mycolicibacter nonchromogenicus</name>
    <name type="common">Mycobacterium nonchromogenicum</name>
    <dbReference type="NCBI Taxonomy" id="1782"/>
    <lineage>
        <taxon>Bacteria</taxon>
        <taxon>Bacillati</taxon>
        <taxon>Actinomycetota</taxon>
        <taxon>Actinomycetes</taxon>
        <taxon>Mycobacteriales</taxon>
        <taxon>Mycobacteriaceae</taxon>
        <taxon>Mycolicibacter</taxon>
    </lineage>
</organism>
<evidence type="ECO:0000313" key="6">
    <source>
        <dbReference type="Proteomes" id="UP000193108"/>
    </source>
</evidence>
<dbReference type="AlphaFoldDB" id="A0A1X1Z9F9"/>
<dbReference type="PIRSF" id="PIRSF006232">
    <property type="entry name" value="Pirin"/>
    <property type="match status" value="1"/>
</dbReference>
<comment type="caution">
    <text evidence="5">The sequence shown here is derived from an EMBL/GenBank/DDBJ whole genome shotgun (WGS) entry which is preliminary data.</text>
</comment>
<feature type="domain" description="Pirin N-terminal" evidence="4">
    <location>
        <begin position="12"/>
        <end position="122"/>
    </location>
</feature>
<dbReference type="EMBL" id="LQPI01000048">
    <property type="protein sequence ID" value="ORW19850.1"/>
    <property type="molecule type" value="Genomic_DNA"/>
</dbReference>
<keyword evidence="2" id="KW-0479">Metal-binding</keyword>
<comment type="cofactor">
    <cofactor evidence="2">
        <name>Fe cation</name>
        <dbReference type="ChEBI" id="CHEBI:24875"/>
    </cofactor>
    <text evidence="2">Binds 1 Fe cation per subunit.</text>
</comment>
<evidence type="ECO:0000259" key="4">
    <source>
        <dbReference type="Pfam" id="PF02678"/>
    </source>
</evidence>
<accession>A0A1X1Z9F9</accession>
<sequence length="240" mass="25583">MTGLLDVRRAEDRAVTRAPWLTSRHSFSFNDYYDPDNTHHGLLLVNNDDIVEPSAGFDTHPHRDAEIVTWVLSGALSHRDSIGNAGVIHPGLAQRMSAGTGILHSEKNDSSCEPVHFVQMWVMPDTPGRTPSYQQRDIGDALAGGRLITVASGRDPEAVITLGNAGATLYAARLRPGDSVTVPDAPYLHLFVALGSVKLESVGALGAGDAVRFTAGGGHRLTAGASSEVLIWGMQTQLGR</sequence>
<dbReference type="InterPro" id="IPR011051">
    <property type="entry name" value="RmlC_Cupin_sf"/>
</dbReference>
<dbReference type="SUPFAM" id="SSF51182">
    <property type="entry name" value="RmlC-like cupins"/>
    <property type="match status" value="1"/>
</dbReference>
<gene>
    <name evidence="5" type="ORF">AWC18_13445</name>
</gene>
<keyword evidence="5" id="KW-0560">Oxidoreductase</keyword>
<dbReference type="InterPro" id="IPR003829">
    <property type="entry name" value="Pirin_N_dom"/>
</dbReference>
<dbReference type="CDD" id="cd02910">
    <property type="entry name" value="cupin_Yhhw_N"/>
    <property type="match status" value="1"/>
</dbReference>
<evidence type="ECO:0000256" key="3">
    <source>
        <dbReference type="RuleBase" id="RU003457"/>
    </source>
</evidence>
<evidence type="ECO:0000256" key="2">
    <source>
        <dbReference type="PIRSR" id="PIRSR006232-1"/>
    </source>
</evidence>
<dbReference type="Gene3D" id="2.60.120.10">
    <property type="entry name" value="Jelly Rolls"/>
    <property type="match status" value="2"/>
</dbReference>